<reference evidence="2" key="2">
    <citation type="submission" date="2023-05" db="EMBL/GenBank/DDBJ databases">
        <authorList>
            <consortium name="Lawrence Berkeley National Laboratory"/>
            <person name="Steindorff A."/>
            <person name="Hensen N."/>
            <person name="Bonometti L."/>
            <person name="Westerberg I."/>
            <person name="Brannstrom I.O."/>
            <person name="Guillou S."/>
            <person name="Cros-Aarteil S."/>
            <person name="Calhoun S."/>
            <person name="Haridas S."/>
            <person name="Kuo A."/>
            <person name="Mondo S."/>
            <person name="Pangilinan J."/>
            <person name="Riley R."/>
            <person name="Labutti K."/>
            <person name="Andreopoulos B."/>
            <person name="Lipzen A."/>
            <person name="Chen C."/>
            <person name="Yanf M."/>
            <person name="Daum C."/>
            <person name="Ng V."/>
            <person name="Clum A."/>
            <person name="Ohm R."/>
            <person name="Martin F."/>
            <person name="Silar P."/>
            <person name="Natvig D."/>
            <person name="Lalanne C."/>
            <person name="Gautier V."/>
            <person name="Ament-Velasquez S.L."/>
            <person name="Kruys A."/>
            <person name="Hutchinson M.I."/>
            <person name="Powell A.J."/>
            <person name="Barry K."/>
            <person name="Miller A.N."/>
            <person name="Grigoriev I.V."/>
            <person name="Debuchy R."/>
            <person name="Gladieux P."/>
            <person name="Thoren M.H."/>
            <person name="Johannesson H."/>
        </authorList>
    </citation>
    <scope>NUCLEOTIDE SEQUENCE</scope>
    <source>
        <strain evidence="2">CBS 532.94</strain>
    </source>
</reference>
<gene>
    <name evidence="2" type="ORF">C8A03DRAFT_33347</name>
</gene>
<dbReference type="InterPro" id="IPR056867">
    <property type="entry name" value="LRR_15"/>
</dbReference>
<evidence type="ECO:0000313" key="3">
    <source>
        <dbReference type="Proteomes" id="UP001303760"/>
    </source>
</evidence>
<dbReference type="EMBL" id="MU860089">
    <property type="protein sequence ID" value="KAK4238594.1"/>
    <property type="molecule type" value="Genomic_DNA"/>
</dbReference>
<name>A0AAN7HFR2_9PEZI</name>
<accession>A0AAN7HFR2</accession>
<comment type="caution">
    <text evidence="2">The sequence shown here is derived from an EMBL/GenBank/DDBJ whole genome shotgun (WGS) entry which is preliminary data.</text>
</comment>
<dbReference type="Pfam" id="PF24969">
    <property type="entry name" value="LRR_15"/>
    <property type="match status" value="1"/>
</dbReference>
<proteinExistence type="predicted"/>
<evidence type="ECO:0000259" key="1">
    <source>
        <dbReference type="Pfam" id="PF24969"/>
    </source>
</evidence>
<reference evidence="2" key="1">
    <citation type="journal article" date="2023" name="Mol. Phylogenet. Evol.">
        <title>Genome-scale phylogeny and comparative genomics of the fungal order Sordariales.</title>
        <authorList>
            <person name="Hensen N."/>
            <person name="Bonometti L."/>
            <person name="Westerberg I."/>
            <person name="Brannstrom I.O."/>
            <person name="Guillou S."/>
            <person name="Cros-Aarteil S."/>
            <person name="Calhoun S."/>
            <person name="Haridas S."/>
            <person name="Kuo A."/>
            <person name="Mondo S."/>
            <person name="Pangilinan J."/>
            <person name="Riley R."/>
            <person name="LaButti K."/>
            <person name="Andreopoulos B."/>
            <person name="Lipzen A."/>
            <person name="Chen C."/>
            <person name="Yan M."/>
            <person name="Daum C."/>
            <person name="Ng V."/>
            <person name="Clum A."/>
            <person name="Steindorff A."/>
            <person name="Ohm R.A."/>
            <person name="Martin F."/>
            <person name="Silar P."/>
            <person name="Natvig D.O."/>
            <person name="Lalanne C."/>
            <person name="Gautier V."/>
            <person name="Ament-Velasquez S.L."/>
            <person name="Kruys A."/>
            <person name="Hutchinson M.I."/>
            <person name="Powell A.J."/>
            <person name="Barry K."/>
            <person name="Miller A.N."/>
            <person name="Grigoriev I.V."/>
            <person name="Debuchy R."/>
            <person name="Gladieux P."/>
            <person name="Hiltunen Thoren M."/>
            <person name="Johannesson H."/>
        </authorList>
    </citation>
    <scope>NUCLEOTIDE SEQUENCE</scope>
    <source>
        <strain evidence="2">CBS 532.94</strain>
    </source>
</reference>
<feature type="domain" description="Leucine-rich repeat" evidence="1">
    <location>
        <begin position="20"/>
        <end position="140"/>
    </location>
</feature>
<organism evidence="2 3">
    <name type="scientific">Achaetomium macrosporum</name>
    <dbReference type="NCBI Taxonomy" id="79813"/>
    <lineage>
        <taxon>Eukaryota</taxon>
        <taxon>Fungi</taxon>
        <taxon>Dikarya</taxon>
        <taxon>Ascomycota</taxon>
        <taxon>Pezizomycotina</taxon>
        <taxon>Sordariomycetes</taxon>
        <taxon>Sordariomycetidae</taxon>
        <taxon>Sordariales</taxon>
        <taxon>Chaetomiaceae</taxon>
        <taxon>Achaetomium</taxon>
    </lineage>
</organism>
<protein>
    <recommendedName>
        <fullName evidence="1">Leucine-rich repeat domain-containing protein</fullName>
    </recommendedName>
</protein>
<dbReference type="Proteomes" id="UP001303760">
    <property type="component" value="Unassembled WGS sequence"/>
</dbReference>
<evidence type="ECO:0000313" key="2">
    <source>
        <dbReference type="EMBL" id="KAK4238594.1"/>
    </source>
</evidence>
<keyword evidence="3" id="KW-1185">Reference proteome</keyword>
<feature type="non-terminal residue" evidence="2">
    <location>
        <position position="1"/>
    </location>
</feature>
<dbReference type="AlphaFoldDB" id="A0AAN7HFR2"/>
<sequence>GGYQYQPRKAPKSFVREDDLQGAMDFVGQTDLSYRDAWMEELRKGTLDAYLAVLLLQLPRLRCLHLERVVFMESHLIGRVGRTVLCRSHSDPRTPAVSTSLNQLETVHLDRVLGLHSVKTIRNTEDVLPFFYAPSLKEISVTIDDPLGPVFPRPTDPPLAHGLASLRLAHIRESHLGPLLSIAPRLRSLHWEWRFDPDAEDQFNTPVVDLDLLMPALAHLRDTLTELSITAICSFANEAPMPPPLRVQGSTKSLAGFNQFKKLFIPLVFLTGFALPVRKKLGSCLPPNPEDLTLTDDLFFDIDDEWEEAGHTSAMRAWLADVETSTPRLRKLLLVLQSTESEIGSEDLDVRNQIRELTSRGGIELRVEQVHGVYSLRPPPWWGTGSPL</sequence>